<gene>
    <name evidence="1" type="ORF">PDJAM_G00040210</name>
</gene>
<accession>A0ACC5YSP2</accession>
<dbReference type="EMBL" id="CM040986">
    <property type="protein sequence ID" value="MCJ8738823.1"/>
    <property type="molecule type" value="Genomic_DNA"/>
</dbReference>
<reference evidence="1" key="1">
    <citation type="submission" date="2020-02" db="EMBL/GenBank/DDBJ databases">
        <title>Genome sequencing of the panga catfish, Pangasius djambal.</title>
        <authorList>
            <person name="Wen M."/>
            <person name="Zahm M."/>
            <person name="Roques C."/>
            <person name="Cabau C."/>
            <person name="Klopp C."/>
            <person name="Donnadieu C."/>
            <person name="Jouanno E."/>
            <person name="Avarre J.-C."/>
            <person name="Campet M."/>
            <person name="Ha T."/>
            <person name="Dugue R."/>
            <person name="Lampietro C."/>
            <person name="Louis A."/>
            <person name="Herpin A."/>
            <person name="Echchiki A."/>
            <person name="Berthelot C."/>
            <person name="Parey E."/>
            <person name="Roest-Crollius H."/>
            <person name="Braasch I."/>
            <person name="Postlethwait J.H."/>
            <person name="Bobe J."/>
            <person name="Montfort J."/>
            <person name="Bouchez O."/>
            <person name="Begum T."/>
            <person name="Schartl M."/>
            <person name="Gustiano R."/>
            <person name="Guiguen Y."/>
        </authorList>
    </citation>
    <scope>NUCLEOTIDE SEQUENCE</scope>
    <source>
        <strain evidence="1">Pdj_M5554</strain>
    </source>
</reference>
<keyword evidence="2" id="KW-1185">Reference proteome</keyword>
<protein>
    <submittedName>
        <fullName evidence="1">Uncharacterized protein</fullName>
    </submittedName>
</protein>
<evidence type="ECO:0000313" key="1">
    <source>
        <dbReference type="EMBL" id="MCJ8738823.1"/>
    </source>
</evidence>
<evidence type="ECO:0000313" key="2">
    <source>
        <dbReference type="Proteomes" id="UP000830395"/>
    </source>
</evidence>
<proteinExistence type="predicted"/>
<name>A0ACC5YSP2_9TELE</name>
<sequence length="414" mass="46234">MLARTNMSSPEAAQPPPKPELKQKPRIPSKPDTNTSHSPLVDKDTLNKNSGKVHEIVSKFNHHDATPPAAGPTDETGRKKKPKRAPTVKAKPKIKSVPQVSAEQVPPLPLKRRQSQRKDAEQNSSTGSRDVTDGRRSAPDGKEQQSASSRPDREPQCEKNCTCVCHLQHPGMKLMWVQISEEDEEEEELKQTDEDVVNEEESKSDEEAELELYQSASSESDYSLNESQCGNKTKFKATLNIIERELRRKSDPGPEAVFHSVNSLPRFQPHLIKMHSASEEESVYEATIDLIIPPRETIEETPTKPEIQVNKSAPAIPPRKPLDKTKGRYVPRRVPLSPLSGAFQIPKLPSADLGSSERLHPVRQPPPPPTRAKDRHLSNLSQTCEGDSKEITALYNQFLITMHIKVAYGQIKSK</sequence>
<organism evidence="1 2">
    <name type="scientific">Pangasius djambal</name>
    <dbReference type="NCBI Taxonomy" id="1691987"/>
    <lineage>
        <taxon>Eukaryota</taxon>
        <taxon>Metazoa</taxon>
        <taxon>Chordata</taxon>
        <taxon>Craniata</taxon>
        <taxon>Vertebrata</taxon>
        <taxon>Euteleostomi</taxon>
        <taxon>Actinopterygii</taxon>
        <taxon>Neopterygii</taxon>
        <taxon>Teleostei</taxon>
        <taxon>Ostariophysi</taxon>
        <taxon>Siluriformes</taxon>
        <taxon>Pangasiidae</taxon>
        <taxon>Pangasius</taxon>
    </lineage>
</organism>
<comment type="caution">
    <text evidence="1">The sequence shown here is derived from an EMBL/GenBank/DDBJ whole genome shotgun (WGS) entry which is preliminary data.</text>
</comment>
<dbReference type="Proteomes" id="UP000830395">
    <property type="component" value="Chromosome 12"/>
</dbReference>